<feature type="domain" description="PNPLA" evidence="6">
    <location>
        <begin position="240"/>
        <end position="463"/>
    </location>
</feature>
<dbReference type="PROSITE" id="PS51635">
    <property type="entry name" value="PNPLA"/>
    <property type="match status" value="1"/>
</dbReference>
<evidence type="ECO:0000313" key="7">
    <source>
        <dbReference type="EMBL" id="CAE6461074.1"/>
    </source>
</evidence>
<evidence type="ECO:0000256" key="1">
    <source>
        <dbReference type="ARBA" id="ARBA00022801"/>
    </source>
</evidence>
<dbReference type="Gene3D" id="3.40.1090.10">
    <property type="entry name" value="Cytosolic phospholipase A2 catalytic domain"/>
    <property type="match status" value="1"/>
</dbReference>
<gene>
    <name evidence="7" type="ORF">RDB_LOCUS151625</name>
</gene>
<keyword evidence="1" id="KW-0378">Hydrolase</keyword>
<dbReference type="Proteomes" id="UP000663841">
    <property type="component" value="Unassembled WGS sequence"/>
</dbReference>
<dbReference type="SUPFAM" id="SSF52151">
    <property type="entry name" value="FabD/lysophospholipase-like"/>
    <property type="match status" value="1"/>
</dbReference>
<evidence type="ECO:0000256" key="2">
    <source>
        <dbReference type="ARBA" id="ARBA00022963"/>
    </source>
</evidence>
<accession>A0A8H3GLZ0</accession>
<dbReference type="EMBL" id="CAJMWW010000258">
    <property type="protein sequence ID" value="CAE6461074.1"/>
    <property type="molecule type" value="Genomic_DNA"/>
</dbReference>
<name>A0A8H3GLZ0_9AGAM</name>
<reference evidence="7" key="1">
    <citation type="submission" date="2021-01" db="EMBL/GenBank/DDBJ databases">
        <authorList>
            <person name="Kaushik A."/>
        </authorList>
    </citation>
    <scope>NUCLEOTIDE SEQUENCE</scope>
    <source>
        <strain evidence="7">AG3-T5</strain>
    </source>
</reference>
<dbReference type="InterPro" id="IPR016035">
    <property type="entry name" value="Acyl_Trfase/lysoPLipase"/>
</dbReference>
<evidence type="ECO:0000259" key="6">
    <source>
        <dbReference type="PROSITE" id="PS51635"/>
    </source>
</evidence>
<feature type="compositionally biased region" description="Pro residues" evidence="5">
    <location>
        <begin position="77"/>
        <end position="89"/>
    </location>
</feature>
<evidence type="ECO:0000256" key="4">
    <source>
        <dbReference type="PROSITE-ProRule" id="PRU01161"/>
    </source>
</evidence>
<feature type="compositionally biased region" description="Low complexity" evidence="5">
    <location>
        <begin position="44"/>
        <end position="60"/>
    </location>
</feature>
<dbReference type="GO" id="GO:0019369">
    <property type="term" value="P:arachidonate metabolic process"/>
    <property type="evidence" value="ECO:0007669"/>
    <property type="project" value="TreeGrafter"/>
</dbReference>
<evidence type="ECO:0000313" key="8">
    <source>
        <dbReference type="Proteomes" id="UP000663841"/>
    </source>
</evidence>
<evidence type="ECO:0000256" key="5">
    <source>
        <dbReference type="SAM" id="MobiDB-lite"/>
    </source>
</evidence>
<keyword evidence="2" id="KW-0442">Lipid degradation</keyword>
<dbReference type="AlphaFoldDB" id="A0A8H3GLZ0"/>
<dbReference type="GO" id="GO:0047499">
    <property type="term" value="F:calcium-independent phospholipase A2 activity"/>
    <property type="evidence" value="ECO:0007669"/>
    <property type="project" value="TreeGrafter"/>
</dbReference>
<dbReference type="GO" id="GO:0016020">
    <property type="term" value="C:membrane"/>
    <property type="evidence" value="ECO:0007669"/>
    <property type="project" value="TreeGrafter"/>
</dbReference>
<feature type="compositionally biased region" description="Polar residues" evidence="5">
    <location>
        <begin position="184"/>
        <end position="195"/>
    </location>
</feature>
<comment type="caution">
    <text evidence="7">The sequence shown here is derived from an EMBL/GenBank/DDBJ whole genome shotgun (WGS) entry which is preliminary data.</text>
</comment>
<protein>
    <recommendedName>
        <fullName evidence="6">PNPLA domain-containing protein</fullName>
    </recommendedName>
</protein>
<organism evidence="7 8">
    <name type="scientific">Rhizoctonia solani</name>
    <dbReference type="NCBI Taxonomy" id="456999"/>
    <lineage>
        <taxon>Eukaryota</taxon>
        <taxon>Fungi</taxon>
        <taxon>Dikarya</taxon>
        <taxon>Basidiomycota</taxon>
        <taxon>Agaricomycotina</taxon>
        <taxon>Agaricomycetes</taxon>
        <taxon>Cantharellales</taxon>
        <taxon>Ceratobasidiaceae</taxon>
        <taxon>Rhizoctonia</taxon>
    </lineage>
</organism>
<comment type="caution">
    <text evidence="4">Lacks conserved residue(s) required for the propagation of feature annotation.</text>
</comment>
<sequence length="583" mass="64530">MTDQPPEPQPPRLGESLLGRLFRKVSINQGDHAPEETEDRAKSVRSVSSTYATSTTSARSLPNQAVDPPNGLDGSNPGPPPEILPPPRPLTIEPEHTSRLSSAYPSLTAMQGDASDLEENSVPRRHVPLPPQPTAAEPTRIVLPSAPPPPPQVIRVIYRDHDRPIPPTSEPAPPSTYSPPGQNRGANSTAGGTRNQEFRGILPHQLGPSRAFAPSVDNSSDSSRPGRISLDDDKPPRLLCLDGSGGVRGLSSLLLLKEFLYRVAKHKRFTGDPSAKILPCEYFDMICGTGTGGLIAIMLGKLRMTVDEAIEQYLNLSKRIFAKKKWIWKEGRYSARNLELAVKNIVGERALILKLPGYDLPSTSLEDRGKRIMMRESKSDPKLCKVFVCARQVNDSCEEVNIRSYSFDKSQQEDLTIWEAARATTASPYFFKPLRIPAGNGRRVGGVYIDAAVGHNNPIKRLLVEARREFPKIENAFILSLGSGIQDLIHLPHSTRLPSFRYLEALAFLHKVAVDCESVHQDVSKELHKTPYFRLNVDRGVHGISHDAWNQVDAIYQSTMAYTQRGETDNYIDQVVDAFIKLM</sequence>
<feature type="compositionally biased region" description="Basic and acidic residues" evidence="5">
    <location>
        <begin position="32"/>
        <end position="42"/>
    </location>
</feature>
<keyword evidence="3" id="KW-0443">Lipid metabolism</keyword>
<dbReference type="PANTHER" id="PTHR24185:SF1">
    <property type="entry name" value="CALCIUM-INDEPENDENT PHOSPHOLIPASE A2-GAMMA"/>
    <property type="match status" value="1"/>
</dbReference>
<dbReference type="GO" id="GO:0016042">
    <property type="term" value="P:lipid catabolic process"/>
    <property type="evidence" value="ECO:0007669"/>
    <property type="project" value="UniProtKB-KW"/>
</dbReference>
<proteinExistence type="predicted"/>
<dbReference type="GO" id="GO:0046486">
    <property type="term" value="P:glycerolipid metabolic process"/>
    <property type="evidence" value="ECO:0007669"/>
    <property type="project" value="UniProtKB-ARBA"/>
</dbReference>
<feature type="compositionally biased region" description="Polar residues" evidence="5">
    <location>
        <begin position="99"/>
        <end position="109"/>
    </location>
</feature>
<feature type="region of interest" description="Disordered" evidence="5">
    <location>
        <begin position="24"/>
        <end position="235"/>
    </location>
</feature>
<feature type="compositionally biased region" description="Pro residues" evidence="5">
    <location>
        <begin position="165"/>
        <end position="177"/>
    </location>
</feature>
<dbReference type="Pfam" id="PF01734">
    <property type="entry name" value="Patatin"/>
    <property type="match status" value="1"/>
</dbReference>
<dbReference type="PANTHER" id="PTHR24185">
    <property type="entry name" value="CALCIUM-INDEPENDENT PHOSPHOLIPASE A2-GAMMA"/>
    <property type="match status" value="1"/>
</dbReference>
<evidence type="ECO:0000256" key="3">
    <source>
        <dbReference type="ARBA" id="ARBA00023098"/>
    </source>
</evidence>
<dbReference type="InterPro" id="IPR002641">
    <property type="entry name" value="PNPLA_dom"/>
</dbReference>